<reference evidence="1 2" key="1">
    <citation type="submission" date="2024-11" db="EMBL/GenBank/DDBJ databases">
        <authorList>
            <person name="Heng Y.C."/>
            <person name="Lim A.C.H."/>
            <person name="Lee J.K.Y."/>
            <person name="Kittelmann S."/>
        </authorList>
    </citation>
    <scope>NUCLEOTIDE SEQUENCE [LARGE SCALE GENOMIC DNA]</scope>
    <source>
        <strain evidence="1 2">WILCCON 0112</strain>
    </source>
</reference>
<dbReference type="Pfam" id="PF13730">
    <property type="entry name" value="HTH_36"/>
    <property type="match status" value="1"/>
</dbReference>
<comment type="caution">
    <text evidence="1">The sequence shown here is derived from an EMBL/GenBank/DDBJ whole genome shotgun (WGS) entry which is preliminary data.</text>
</comment>
<keyword evidence="2" id="KW-1185">Reference proteome</keyword>
<organism evidence="1 2">
    <name type="scientific">Candidatus Clostridium helianthi</name>
    <dbReference type="NCBI Taxonomy" id="3381660"/>
    <lineage>
        <taxon>Bacteria</taxon>
        <taxon>Bacillati</taxon>
        <taxon>Bacillota</taxon>
        <taxon>Clostridia</taxon>
        <taxon>Eubacteriales</taxon>
        <taxon>Clostridiaceae</taxon>
        <taxon>Clostridium</taxon>
    </lineage>
</organism>
<proteinExistence type="predicted"/>
<dbReference type="EMBL" id="JBJIAB010000023">
    <property type="protein sequence ID" value="MFL0166731.1"/>
    <property type="molecule type" value="Genomic_DNA"/>
</dbReference>
<name>A0ABW8S780_9CLOT</name>
<gene>
    <name evidence="1" type="ORF">ACJDTP_16820</name>
</gene>
<dbReference type="Gene3D" id="1.10.10.10">
    <property type="entry name" value="Winged helix-like DNA-binding domain superfamily/Winged helix DNA-binding domain"/>
    <property type="match status" value="1"/>
</dbReference>
<sequence>MLLYDLEAERQKKKKDYTKETFYTPVTNKFMRKSKLSLQEKAFYIYLRGFGEKCFQGQEIICNELGITRPTLRKLIISLEEKKYIYVQRKYGTKTKEKATPIIHTIPLDTNDESKPSQYVDSLLDYLKSTYPSDY</sequence>
<dbReference type="InterPro" id="IPR036388">
    <property type="entry name" value="WH-like_DNA-bd_sf"/>
</dbReference>
<evidence type="ECO:0000313" key="1">
    <source>
        <dbReference type="EMBL" id="MFL0166731.1"/>
    </source>
</evidence>
<dbReference type="SUPFAM" id="SSF46785">
    <property type="entry name" value="Winged helix' DNA-binding domain"/>
    <property type="match status" value="1"/>
</dbReference>
<evidence type="ECO:0000313" key="2">
    <source>
        <dbReference type="Proteomes" id="UP001623600"/>
    </source>
</evidence>
<accession>A0ABW8S780</accession>
<dbReference type="RefSeq" id="WP_406761883.1">
    <property type="nucleotide sequence ID" value="NZ_JBJIAB010000023.1"/>
</dbReference>
<dbReference type="Proteomes" id="UP001623600">
    <property type="component" value="Unassembled WGS sequence"/>
</dbReference>
<dbReference type="InterPro" id="IPR036390">
    <property type="entry name" value="WH_DNA-bd_sf"/>
</dbReference>
<protein>
    <submittedName>
        <fullName evidence="1">Helix-turn-helix domain-containing protein</fullName>
    </submittedName>
</protein>